<comment type="caution">
    <text evidence="3">The sequence shown here is derived from an EMBL/GenBank/DDBJ whole genome shotgun (WGS) entry which is preliminary data.</text>
</comment>
<keyword evidence="4" id="KW-1185">Reference proteome</keyword>
<dbReference type="Proteomes" id="UP001196980">
    <property type="component" value="Unassembled WGS sequence"/>
</dbReference>
<dbReference type="InterPro" id="IPR005479">
    <property type="entry name" value="CPAse_ATP-bd"/>
</dbReference>
<name>A0ABS6RWW9_9BACT</name>
<feature type="domain" description="ATP-grasp" evidence="2">
    <location>
        <begin position="120"/>
        <end position="314"/>
    </location>
</feature>
<dbReference type="Pfam" id="PF15632">
    <property type="entry name" value="ATPgrasp_Ter"/>
    <property type="match status" value="1"/>
</dbReference>
<dbReference type="InterPro" id="IPR011761">
    <property type="entry name" value="ATP-grasp"/>
</dbReference>
<dbReference type="InterPro" id="IPR011226">
    <property type="entry name" value="ATP-grasp_fam"/>
</dbReference>
<reference evidence="3 4" key="1">
    <citation type="journal article" date="2020" name="J Geophys Res Biogeosci">
        <title>Magnetotaxis as an Adaptation to Enable Bacterial Shuttling of Microbial Sulfur and Sulfur Cycling Across Aquatic Oxic#Anoxic Interfaces.</title>
        <authorList>
            <person name="Li J."/>
            <person name="Liu P."/>
            <person name="Wang J."/>
            <person name="Roberts A.P."/>
            <person name="Pan Y."/>
        </authorList>
    </citation>
    <scope>NUCLEOTIDE SEQUENCE [LARGE SCALE GENOMIC DNA]</scope>
    <source>
        <strain evidence="3 4">MYR-1_YQ</strain>
    </source>
</reference>
<sequence>MAVTVWFNEGFSSLYNVIMDIRDADAEGAFKVLCTHRNPGFLGLAATDISAVEPAGITGAAYVDYCLQTCRRYEVGVFMPTRGAAEVADRYEEFAAIGARVVVCGQSETLRMINNKAMLYAHLAPGIVNIPEYRLCCTYEDFDSAVAHLKPRHGGLCLKPSVSIHGIGFKVLRDDMSEVDYILSGDGSKVGIAQMRRALKDSPGFKELLVMQYLEGAERSVDCLADNGSLIRLVIRLKSRDLGYIQWIEDNPEIEDTVRRLTRALGLNGIYNVQFKDGGNTSYLLEVNTRMSGGIIYSTLSGLNIPYWALRLFGGLCSASDIPHPRTGLKIAKIPAAVVIRRKKEGERLCPPLRPLPQGDQSP</sequence>
<evidence type="ECO:0000256" key="1">
    <source>
        <dbReference type="PROSITE-ProRule" id="PRU00409"/>
    </source>
</evidence>
<evidence type="ECO:0000313" key="4">
    <source>
        <dbReference type="Proteomes" id="UP001196980"/>
    </source>
</evidence>
<evidence type="ECO:0000259" key="2">
    <source>
        <dbReference type="PROSITE" id="PS50975"/>
    </source>
</evidence>
<organism evidence="3 4">
    <name type="scientific">Candidatus Magnetobacterium casense</name>
    <dbReference type="NCBI Taxonomy" id="1455061"/>
    <lineage>
        <taxon>Bacteria</taxon>
        <taxon>Pseudomonadati</taxon>
        <taxon>Nitrospirota</taxon>
        <taxon>Thermodesulfovibrionia</taxon>
        <taxon>Thermodesulfovibrionales</taxon>
        <taxon>Candidatus Magnetobacteriaceae</taxon>
        <taxon>Candidatus Magnetobacterium</taxon>
    </lineage>
</organism>
<proteinExistence type="predicted"/>
<keyword evidence="1" id="KW-0547">Nucleotide-binding</keyword>
<accession>A0ABS6RWW9</accession>
<protein>
    <submittedName>
        <fullName evidence="3">ATP-grasp domain-containing protein</fullName>
    </submittedName>
</protein>
<keyword evidence="1" id="KW-0067">ATP-binding</keyword>
<evidence type="ECO:0000313" key="3">
    <source>
        <dbReference type="EMBL" id="MBV6341120.1"/>
    </source>
</evidence>
<dbReference type="PROSITE" id="PS00867">
    <property type="entry name" value="CPSASE_2"/>
    <property type="match status" value="1"/>
</dbReference>
<dbReference type="RefSeq" id="WP_218251734.1">
    <property type="nucleotide sequence ID" value="NZ_JABXWD010000074.1"/>
</dbReference>
<dbReference type="EMBL" id="JABXWD010000074">
    <property type="protein sequence ID" value="MBV6341120.1"/>
    <property type="molecule type" value="Genomic_DNA"/>
</dbReference>
<gene>
    <name evidence="3" type="ORF">HWQ67_05935</name>
</gene>
<dbReference type="PIRSF" id="PIRSF029120">
    <property type="entry name" value="UCP029120"/>
    <property type="match status" value="1"/>
</dbReference>
<dbReference type="PROSITE" id="PS50975">
    <property type="entry name" value="ATP_GRASP"/>
    <property type="match status" value="1"/>
</dbReference>